<evidence type="ECO:0000313" key="2">
    <source>
        <dbReference type="EMBL" id="QTV05899.1"/>
    </source>
</evidence>
<name>A0ABX7XDI3_9FLAO</name>
<evidence type="ECO:0000313" key="3">
    <source>
        <dbReference type="Proteomes" id="UP000672011"/>
    </source>
</evidence>
<dbReference type="EMBL" id="CP072842">
    <property type="protein sequence ID" value="QTV05899.1"/>
    <property type="molecule type" value="Genomic_DNA"/>
</dbReference>
<evidence type="ECO:0000256" key="1">
    <source>
        <dbReference type="SAM" id="Phobius"/>
    </source>
</evidence>
<feature type="transmembrane region" description="Helical" evidence="1">
    <location>
        <begin position="114"/>
        <end position="136"/>
    </location>
</feature>
<protein>
    <recommendedName>
        <fullName evidence="4">DUF1772 domain-containing protein</fullName>
    </recommendedName>
</protein>
<keyword evidence="1" id="KW-0472">Membrane</keyword>
<dbReference type="Proteomes" id="UP000672011">
    <property type="component" value="Chromosome"/>
</dbReference>
<keyword evidence="1" id="KW-1133">Transmembrane helix</keyword>
<accession>A0ABX7XDI3</accession>
<proteinExistence type="predicted"/>
<reference evidence="3" key="2">
    <citation type="submission" date="2021-04" db="EMBL/GenBank/DDBJ databases">
        <title>Taxonomy of Flavobacteriaceae bacterium ZY171143.</title>
        <authorList>
            <person name="Li F."/>
        </authorList>
    </citation>
    <scope>NUCLEOTIDE SEQUENCE [LARGE SCALE GENOMIC DNA]</scope>
    <source>
        <strain evidence="3">ZY171143</strain>
    </source>
</reference>
<feature type="transmembrane region" description="Helical" evidence="1">
    <location>
        <begin position="68"/>
        <end position="86"/>
    </location>
</feature>
<keyword evidence="1" id="KW-0812">Transmembrane</keyword>
<feature type="transmembrane region" description="Helical" evidence="1">
    <location>
        <begin position="44"/>
        <end position="62"/>
    </location>
</feature>
<organism evidence="2 3">
    <name type="scientific">Faecalibacter bovis</name>
    <dbReference type="NCBI Taxonomy" id="2898187"/>
    <lineage>
        <taxon>Bacteria</taxon>
        <taxon>Pseudomonadati</taxon>
        <taxon>Bacteroidota</taxon>
        <taxon>Flavobacteriia</taxon>
        <taxon>Flavobacteriales</taxon>
        <taxon>Weeksellaceae</taxon>
        <taxon>Faecalibacter</taxon>
    </lineage>
</organism>
<dbReference type="RefSeq" id="WP_230476543.1">
    <property type="nucleotide sequence ID" value="NZ_CP072842.1"/>
</dbReference>
<gene>
    <name evidence="2" type="ORF">J9309_00680</name>
</gene>
<evidence type="ECO:0008006" key="4">
    <source>
        <dbReference type="Google" id="ProtNLM"/>
    </source>
</evidence>
<keyword evidence="3" id="KW-1185">Reference proteome</keyword>
<sequence length="138" mass="15924">MIKILTLTGLTLQFISFWLAAPEILGPDWIVKTEDFFRKLIRKIPTVVLSFLGAIIGVIFYQSIILDTIFILVMICILFISVLVFHKRIEYFLDHKISNPLIQKLILNESFRFTLLKIAALLFSLGFVIQIFLALFTT</sequence>
<reference evidence="2 3" key="1">
    <citation type="journal article" date="2021" name="Int. J. Syst. Evol. Microbiol.">
        <title>Faecalibacter bovis sp. nov., isolated from cow faeces.</title>
        <authorList>
            <person name="Li F."/>
            <person name="Zhao W."/>
            <person name="Hong Q."/>
            <person name="Shao Q."/>
            <person name="Song J."/>
            <person name="Yang S."/>
        </authorList>
    </citation>
    <scope>NUCLEOTIDE SEQUENCE [LARGE SCALE GENOMIC DNA]</scope>
    <source>
        <strain evidence="2 3">ZY171143</strain>
    </source>
</reference>